<reference evidence="2" key="1">
    <citation type="journal article" date="2019" name="Curr. Biol.">
        <title>Genome Sequence of Striga asiatica Provides Insight into the Evolution of Plant Parasitism.</title>
        <authorList>
            <person name="Yoshida S."/>
            <person name="Kim S."/>
            <person name="Wafula E.K."/>
            <person name="Tanskanen J."/>
            <person name="Kim Y.M."/>
            <person name="Honaas L."/>
            <person name="Yang Z."/>
            <person name="Spallek T."/>
            <person name="Conn C.E."/>
            <person name="Ichihashi Y."/>
            <person name="Cheong K."/>
            <person name="Cui S."/>
            <person name="Der J.P."/>
            <person name="Gundlach H."/>
            <person name="Jiao Y."/>
            <person name="Hori C."/>
            <person name="Ishida J.K."/>
            <person name="Kasahara H."/>
            <person name="Kiba T."/>
            <person name="Kim M.S."/>
            <person name="Koo N."/>
            <person name="Laohavisit A."/>
            <person name="Lee Y.H."/>
            <person name="Lumba S."/>
            <person name="McCourt P."/>
            <person name="Mortimer J.C."/>
            <person name="Mutuku J.M."/>
            <person name="Nomura T."/>
            <person name="Sasaki-Sekimoto Y."/>
            <person name="Seto Y."/>
            <person name="Wang Y."/>
            <person name="Wakatake T."/>
            <person name="Sakakibara H."/>
            <person name="Demura T."/>
            <person name="Yamaguchi S."/>
            <person name="Yoneyama K."/>
            <person name="Manabe R.I."/>
            <person name="Nelson D.C."/>
            <person name="Schulman A.H."/>
            <person name="Timko M.P."/>
            <person name="dePamphilis C.W."/>
            <person name="Choi D."/>
            <person name="Shirasu K."/>
        </authorList>
    </citation>
    <scope>NUCLEOTIDE SEQUENCE [LARGE SCALE GENOMIC DNA]</scope>
    <source>
        <strain evidence="2">cv. UVA1</strain>
    </source>
</reference>
<evidence type="ECO:0000313" key="1">
    <source>
        <dbReference type="EMBL" id="GER50825.1"/>
    </source>
</evidence>
<gene>
    <name evidence="1" type="ORF">STAS_28157</name>
</gene>
<comment type="caution">
    <text evidence="1">The sequence shown here is derived from an EMBL/GenBank/DDBJ whole genome shotgun (WGS) entry which is preliminary data.</text>
</comment>
<dbReference type="AlphaFoldDB" id="A0A5A7QZH4"/>
<sequence>MAAASLSLSSSGFVLIIKGRVTTFSLLSPSSFKENMKLNIIHTVDLNGQLRILSREWFEPPLLKDGMVLNGVVDRGLNSLHRATIFLGSQSQEVHPGPGQDTDSPLDFHKLISVTLL</sequence>
<keyword evidence="2" id="KW-1185">Reference proteome</keyword>
<evidence type="ECO:0000313" key="2">
    <source>
        <dbReference type="Proteomes" id="UP000325081"/>
    </source>
</evidence>
<accession>A0A5A7QZH4</accession>
<proteinExistence type="predicted"/>
<organism evidence="1 2">
    <name type="scientific">Striga asiatica</name>
    <name type="common">Asiatic witchweed</name>
    <name type="synonym">Buchnera asiatica</name>
    <dbReference type="NCBI Taxonomy" id="4170"/>
    <lineage>
        <taxon>Eukaryota</taxon>
        <taxon>Viridiplantae</taxon>
        <taxon>Streptophyta</taxon>
        <taxon>Embryophyta</taxon>
        <taxon>Tracheophyta</taxon>
        <taxon>Spermatophyta</taxon>
        <taxon>Magnoliopsida</taxon>
        <taxon>eudicotyledons</taxon>
        <taxon>Gunneridae</taxon>
        <taxon>Pentapetalae</taxon>
        <taxon>asterids</taxon>
        <taxon>lamiids</taxon>
        <taxon>Lamiales</taxon>
        <taxon>Orobanchaceae</taxon>
        <taxon>Buchnereae</taxon>
        <taxon>Striga</taxon>
    </lineage>
</organism>
<name>A0A5A7QZH4_STRAF</name>
<protein>
    <submittedName>
        <fullName evidence="1">Spike glycoprotein</fullName>
    </submittedName>
</protein>
<dbReference type="EMBL" id="BKCP01009404">
    <property type="protein sequence ID" value="GER50825.1"/>
    <property type="molecule type" value="Genomic_DNA"/>
</dbReference>
<dbReference type="Proteomes" id="UP000325081">
    <property type="component" value="Unassembled WGS sequence"/>
</dbReference>